<feature type="compositionally biased region" description="Polar residues" evidence="1">
    <location>
        <begin position="208"/>
        <end position="219"/>
    </location>
</feature>
<organism evidence="2 3">
    <name type="scientific">Cadophora malorum</name>
    <dbReference type="NCBI Taxonomy" id="108018"/>
    <lineage>
        <taxon>Eukaryota</taxon>
        <taxon>Fungi</taxon>
        <taxon>Dikarya</taxon>
        <taxon>Ascomycota</taxon>
        <taxon>Pezizomycotina</taxon>
        <taxon>Leotiomycetes</taxon>
        <taxon>Helotiales</taxon>
        <taxon>Ploettnerulaceae</taxon>
        <taxon>Cadophora</taxon>
    </lineage>
</organism>
<comment type="caution">
    <text evidence="2">The sequence shown here is derived from an EMBL/GenBank/DDBJ whole genome shotgun (WGS) entry which is preliminary data.</text>
</comment>
<dbReference type="AlphaFoldDB" id="A0A8H7TFG0"/>
<name>A0A8H7TFG0_9HELO</name>
<keyword evidence="3" id="KW-1185">Reference proteome</keyword>
<dbReference type="EMBL" id="JAFJYH010000135">
    <property type="protein sequence ID" value="KAG4418160.1"/>
    <property type="molecule type" value="Genomic_DNA"/>
</dbReference>
<reference evidence="2" key="1">
    <citation type="submission" date="2021-02" db="EMBL/GenBank/DDBJ databases">
        <title>Genome sequence Cadophora malorum strain M34.</title>
        <authorList>
            <person name="Stefanovic E."/>
            <person name="Vu D."/>
            <person name="Scully C."/>
            <person name="Dijksterhuis J."/>
            <person name="Roader J."/>
            <person name="Houbraken J."/>
        </authorList>
    </citation>
    <scope>NUCLEOTIDE SEQUENCE</scope>
    <source>
        <strain evidence="2">M34</strain>
    </source>
</reference>
<proteinExistence type="predicted"/>
<gene>
    <name evidence="2" type="ORF">IFR04_008681</name>
</gene>
<evidence type="ECO:0000256" key="1">
    <source>
        <dbReference type="SAM" id="MobiDB-lite"/>
    </source>
</evidence>
<evidence type="ECO:0000313" key="2">
    <source>
        <dbReference type="EMBL" id="KAG4418160.1"/>
    </source>
</evidence>
<sequence>MAESVMNSTVSEQDKEYPRYSTSSIPSQVALAPLYLEPPSYYDADLEDEVMTEAPSKLSTTEMEEYYTSDGEKSARAEDSEYVWEFLPGTVLTPARLGQPDPAKYFFFRQLISKPHVKDLYEYPDWRAFDWNDLKDITHLNHFRNETKLSTVGDVAAPNLPWTQMEKNVLKSLVERDLKSGKSQHTMSWGLVAKDLVSHFKTIVQPAGAQSVSENNLNDNNKERKSIKGTSSKPLQRKKPTKKSSAEPSSSAKLRPSPPVEKDK</sequence>
<feature type="region of interest" description="Disordered" evidence="1">
    <location>
        <begin position="1"/>
        <end position="24"/>
    </location>
</feature>
<feature type="region of interest" description="Disordered" evidence="1">
    <location>
        <begin position="208"/>
        <end position="264"/>
    </location>
</feature>
<protein>
    <submittedName>
        <fullName evidence="2">Uncharacterized protein</fullName>
    </submittedName>
</protein>
<feature type="compositionally biased region" description="Polar residues" evidence="1">
    <location>
        <begin position="1"/>
        <end position="11"/>
    </location>
</feature>
<evidence type="ECO:0000313" key="3">
    <source>
        <dbReference type="Proteomes" id="UP000664132"/>
    </source>
</evidence>
<accession>A0A8H7TFG0</accession>
<dbReference type="OrthoDB" id="3500316at2759"/>
<dbReference type="Proteomes" id="UP000664132">
    <property type="component" value="Unassembled WGS sequence"/>
</dbReference>